<dbReference type="Pfam" id="PF10067">
    <property type="entry name" value="DUF2306"/>
    <property type="match status" value="1"/>
</dbReference>
<sequence length="168" mass="18634">MTLFSMLLVFHIIAGAICLICGTISVFARKKKGVHTLAGEVYHGSYVAVAVTALAMSVMKWSELAFLFFIALFSYAFALYGYLARKRQKQHWLKHHINGMLGSYIGVITAVLVVNGEAVSKWIGIPSWLLWFLPTIIGSPLIRMTIARHGLGASKRENRQSTPNGRKP</sequence>
<comment type="caution">
    <text evidence="2">The sequence shown here is derived from an EMBL/GenBank/DDBJ whole genome shotgun (WGS) entry which is preliminary data.</text>
</comment>
<feature type="transmembrane region" description="Helical" evidence="1">
    <location>
        <begin position="128"/>
        <end position="146"/>
    </location>
</feature>
<gene>
    <name evidence="2" type="ORF">E5161_03715</name>
</gene>
<evidence type="ECO:0000256" key="1">
    <source>
        <dbReference type="SAM" id="Phobius"/>
    </source>
</evidence>
<feature type="transmembrane region" description="Helical" evidence="1">
    <location>
        <begin position="64"/>
        <end position="84"/>
    </location>
</feature>
<evidence type="ECO:0000313" key="2">
    <source>
        <dbReference type="EMBL" id="TJY44496.1"/>
    </source>
</evidence>
<feature type="transmembrane region" description="Helical" evidence="1">
    <location>
        <begin position="96"/>
        <end position="116"/>
    </location>
</feature>
<dbReference type="RefSeq" id="WP_136776305.1">
    <property type="nucleotide sequence ID" value="NZ_SUPK01000001.1"/>
</dbReference>
<dbReference type="OrthoDB" id="2453961at2"/>
<keyword evidence="1" id="KW-0472">Membrane</keyword>
<accession>A0A4U0FHJ3</accession>
<dbReference type="AlphaFoldDB" id="A0A4U0FHJ3"/>
<proteinExistence type="predicted"/>
<evidence type="ECO:0000313" key="3">
    <source>
        <dbReference type="Proteomes" id="UP000309673"/>
    </source>
</evidence>
<dbReference type="EMBL" id="SUPK01000001">
    <property type="protein sequence ID" value="TJY44496.1"/>
    <property type="molecule type" value="Genomic_DNA"/>
</dbReference>
<keyword evidence="1" id="KW-0812">Transmembrane</keyword>
<organism evidence="2 3">
    <name type="scientific">Cohnella pontilimi</name>
    <dbReference type="NCBI Taxonomy" id="2564100"/>
    <lineage>
        <taxon>Bacteria</taxon>
        <taxon>Bacillati</taxon>
        <taxon>Bacillota</taxon>
        <taxon>Bacilli</taxon>
        <taxon>Bacillales</taxon>
        <taxon>Paenibacillaceae</taxon>
        <taxon>Cohnella</taxon>
    </lineage>
</organism>
<dbReference type="Proteomes" id="UP000309673">
    <property type="component" value="Unassembled WGS sequence"/>
</dbReference>
<protein>
    <submittedName>
        <fullName evidence="2">DUF2306 domain-containing protein</fullName>
    </submittedName>
</protein>
<dbReference type="InterPro" id="IPR018750">
    <property type="entry name" value="DUF2306_membrane"/>
</dbReference>
<feature type="transmembrane region" description="Helical" evidence="1">
    <location>
        <begin position="40"/>
        <end position="58"/>
    </location>
</feature>
<keyword evidence="1" id="KW-1133">Transmembrane helix</keyword>
<name>A0A4U0FHJ3_9BACL</name>
<feature type="transmembrane region" description="Helical" evidence="1">
    <location>
        <begin position="6"/>
        <end position="28"/>
    </location>
</feature>
<keyword evidence="3" id="KW-1185">Reference proteome</keyword>
<reference evidence="2 3" key="1">
    <citation type="submission" date="2019-04" db="EMBL/GenBank/DDBJ databases">
        <title>Cohnella sp. nov., isolated from soil.</title>
        <authorList>
            <person name="Kim W."/>
        </authorList>
    </citation>
    <scope>NUCLEOTIDE SEQUENCE [LARGE SCALE GENOMIC DNA]</scope>
    <source>
        <strain evidence="2 3">CAU 1483</strain>
    </source>
</reference>